<evidence type="ECO:0000313" key="5">
    <source>
        <dbReference type="Proteomes" id="UP001152523"/>
    </source>
</evidence>
<dbReference type="InterPro" id="IPR040358">
    <property type="entry name" value="At4g22758-like"/>
</dbReference>
<dbReference type="Pfam" id="PF23156">
    <property type="entry name" value="DUF7054"/>
    <property type="match status" value="1"/>
</dbReference>
<dbReference type="AlphaFoldDB" id="A0AAV0DEW7"/>
<dbReference type="PANTHER" id="PTHR33270:SF24">
    <property type="entry name" value="EXPRESSED PROTEIN"/>
    <property type="match status" value="1"/>
</dbReference>
<evidence type="ECO:0000259" key="3">
    <source>
        <dbReference type="Pfam" id="PF23156"/>
    </source>
</evidence>
<dbReference type="EMBL" id="CAMAPF010000093">
    <property type="protein sequence ID" value="CAH9097268.1"/>
    <property type="molecule type" value="Genomic_DNA"/>
</dbReference>
<comment type="caution">
    <text evidence="4">The sequence shown here is derived from an EMBL/GenBank/DDBJ whole genome shotgun (WGS) entry which is preliminary data.</text>
</comment>
<gene>
    <name evidence="4" type="ORF">CEPIT_LOCUS13995</name>
</gene>
<protein>
    <recommendedName>
        <fullName evidence="3">DUF7054 domain-containing protein</fullName>
    </recommendedName>
</protein>
<dbReference type="PANTHER" id="PTHR33270">
    <property type="entry name" value="BNAC05G50380D PROTEIN"/>
    <property type="match status" value="1"/>
</dbReference>
<feature type="domain" description="DUF7054" evidence="3">
    <location>
        <begin position="126"/>
        <end position="210"/>
    </location>
</feature>
<dbReference type="InterPro" id="IPR055482">
    <property type="entry name" value="DUF7054"/>
</dbReference>
<proteinExistence type="predicted"/>
<evidence type="ECO:0000256" key="2">
    <source>
        <dbReference type="SAM" id="Phobius"/>
    </source>
</evidence>
<feature type="transmembrane region" description="Helical" evidence="2">
    <location>
        <begin position="18"/>
        <end position="40"/>
    </location>
</feature>
<dbReference type="Proteomes" id="UP001152523">
    <property type="component" value="Unassembled WGS sequence"/>
</dbReference>
<feature type="compositionally biased region" description="Basic and acidic residues" evidence="1">
    <location>
        <begin position="68"/>
        <end position="81"/>
    </location>
</feature>
<evidence type="ECO:0000256" key="1">
    <source>
        <dbReference type="SAM" id="MobiDB-lite"/>
    </source>
</evidence>
<keyword evidence="2" id="KW-0472">Membrane</keyword>
<organism evidence="4 5">
    <name type="scientific">Cuscuta epithymum</name>
    <dbReference type="NCBI Taxonomy" id="186058"/>
    <lineage>
        <taxon>Eukaryota</taxon>
        <taxon>Viridiplantae</taxon>
        <taxon>Streptophyta</taxon>
        <taxon>Embryophyta</taxon>
        <taxon>Tracheophyta</taxon>
        <taxon>Spermatophyta</taxon>
        <taxon>Magnoliopsida</taxon>
        <taxon>eudicotyledons</taxon>
        <taxon>Gunneridae</taxon>
        <taxon>Pentapetalae</taxon>
        <taxon>asterids</taxon>
        <taxon>lamiids</taxon>
        <taxon>Solanales</taxon>
        <taxon>Convolvulaceae</taxon>
        <taxon>Cuscuteae</taxon>
        <taxon>Cuscuta</taxon>
        <taxon>Cuscuta subgen. Cuscuta</taxon>
    </lineage>
</organism>
<reference evidence="4" key="1">
    <citation type="submission" date="2022-07" db="EMBL/GenBank/DDBJ databases">
        <authorList>
            <person name="Macas J."/>
            <person name="Novak P."/>
            <person name="Neumann P."/>
        </authorList>
    </citation>
    <scope>NUCLEOTIDE SEQUENCE</scope>
</reference>
<evidence type="ECO:0000313" key="4">
    <source>
        <dbReference type="EMBL" id="CAH9097268.1"/>
    </source>
</evidence>
<keyword evidence="2" id="KW-1133">Transmembrane helix</keyword>
<keyword evidence="5" id="KW-1185">Reference proteome</keyword>
<name>A0AAV0DEW7_9ASTE</name>
<keyword evidence="2" id="KW-0812">Transmembrane</keyword>
<accession>A0AAV0DEW7</accession>
<feature type="region of interest" description="Disordered" evidence="1">
    <location>
        <begin position="53"/>
        <end position="95"/>
    </location>
</feature>
<sequence>MPHFVLASLQYLPLYHSFWLWSLTCAGSLLAFLVAVAGGIPISISDIRKIIEEDESDPMPSPKSHRKGGTEEKNRKGRLAEKAMSFSGQSGAGSTAELLHRPRTVPDLLAGRRTSSSPNSVQFQPKLTKLLINVTVQRSTGALHVLISPESTVEDLIAAAIRQYVKEGRRPVLPSGNAADYGLHYSQFSLESLDRKEKLNNLGSRNFFMCPEVEAAGLETTSSLSGSCSKEASINPATKVGLSWFKFML</sequence>